<protein>
    <recommendedName>
        <fullName evidence="1">Polyphosphate kinase-2-related domain-containing protein</fullName>
    </recommendedName>
</protein>
<dbReference type="Gene3D" id="3.40.50.300">
    <property type="entry name" value="P-loop containing nucleotide triphosphate hydrolases"/>
    <property type="match status" value="1"/>
</dbReference>
<keyword evidence="3" id="KW-1185">Reference proteome</keyword>
<dbReference type="Pfam" id="PF03976">
    <property type="entry name" value="PPK2"/>
    <property type="match status" value="1"/>
</dbReference>
<reference evidence="2 3" key="1">
    <citation type="submission" date="2016-10" db="EMBL/GenBank/DDBJ databases">
        <authorList>
            <person name="de Groot N.N."/>
        </authorList>
    </citation>
    <scope>NUCLEOTIDE SEQUENCE [LARGE SCALE GENOMIC DNA]</scope>
    <source>
        <strain evidence="2">1</strain>
    </source>
</reference>
<dbReference type="SUPFAM" id="SSF52540">
    <property type="entry name" value="P-loop containing nucleoside triphosphate hydrolases"/>
    <property type="match status" value="1"/>
</dbReference>
<dbReference type="InterPro" id="IPR027417">
    <property type="entry name" value="P-loop_NTPase"/>
</dbReference>
<evidence type="ECO:0000313" key="3">
    <source>
        <dbReference type="Proteomes" id="UP000198729"/>
    </source>
</evidence>
<sequence>MDLESHLYRNGTRIINFFLHLSEEEQRKRFLDRIDKPEKNWKSSLADIEERKYWKQYMQAYEACLSATSTKKAPWYVVPADDKKNARLIISQIILDTFKSLKMRYPEMDAKRQQELLSIRQWLMKEGLGYN</sequence>
<dbReference type="InterPro" id="IPR022488">
    <property type="entry name" value="PPK2-related"/>
</dbReference>
<feature type="domain" description="Polyphosphate kinase-2-related" evidence="1">
    <location>
        <begin position="2"/>
        <end position="102"/>
    </location>
</feature>
<dbReference type="EMBL" id="FMWO01000094">
    <property type="protein sequence ID" value="SCZ86911.1"/>
    <property type="molecule type" value="Genomic_DNA"/>
</dbReference>
<dbReference type="STRING" id="51642.NSMM_820006"/>
<gene>
    <name evidence="2" type="ORF">NSMM_820006</name>
</gene>
<dbReference type="Proteomes" id="UP000198729">
    <property type="component" value="Unassembled WGS sequence"/>
</dbReference>
<evidence type="ECO:0000259" key="1">
    <source>
        <dbReference type="Pfam" id="PF03976"/>
    </source>
</evidence>
<dbReference type="PANTHER" id="PTHR34383:SF3">
    <property type="entry name" value="POLYPHOSPHATE:AMP PHOSPHOTRANSFERASE"/>
    <property type="match status" value="1"/>
</dbReference>
<dbReference type="PANTHER" id="PTHR34383">
    <property type="entry name" value="POLYPHOSPHATE:AMP PHOSPHOTRANSFERASE-RELATED"/>
    <property type="match status" value="1"/>
</dbReference>
<organism evidence="2 3">
    <name type="scientific">Nitrosomonas mobilis</name>
    <dbReference type="NCBI Taxonomy" id="51642"/>
    <lineage>
        <taxon>Bacteria</taxon>
        <taxon>Pseudomonadati</taxon>
        <taxon>Pseudomonadota</taxon>
        <taxon>Betaproteobacteria</taxon>
        <taxon>Nitrosomonadales</taxon>
        <taxon>Nitrosomonadaceae</taxon>
        <taxon>Nitrosomonas</taxon>
    </lineage>
</organism>
<name>A0A1G5SK47_9PROT</name>
<proteinExistence type="predicted"/>
<evidence type="ECO:0000313" key="2">
    <source>
        <dbReference type="EMBL" id="SCZ86911.1"/>
    </source>
</evidence>
<dbReference type="AlphaFoldDB" id="A0A1G5SK47"/>
<accession>A0A1G5SK47</accession>